<reference evidence="2 3" key="2">
    <citation type="journal article" date="2021" name="Mar. Drugs">
        <title>A New Micromonospora Strain with Antibiotic Activity Isolated from the Microbiome of a Mid-Atlantic Deep-Sea Sponge.</title>
        <authorList>
            <person name="Back C.R."/>
            <person name="Stennett H.L."/>
            <person name="Williams S.E."/>
            <person name="Wang L."/>
            <person name="Ojeda Gomez J."/>
            <person name="Abdulle O.M."/>
            <person name="Duffy T."/>
            <person name="Neal C."/>
            <person name="Mantell J."/>
            <person name="Jepson M.A."/>
            <person name="Hendry K.R."/>
            <person name="Powell D."/>
            <person name="Stach J.E.M."/>
            <person name="Essex-Lopresti A.E."/>
            <person name="Willis C.L."/>
            <person name="Curnow P."/>
            <person name="Race P.R."/>
        </authorList>
    </citation>
    <scope>NUCLEOTIDE SEQUENCE [LARGE SCALE GENOMIC DNA]</scope>
    <source>
        <strain evidence="2 3">28ISP2-46</strain>
    </source>
</reference>
<evidence type="ECO:0000313" key="2">
    <source>
        <dbReference type="EMBL" id="QLQ36535.1"/>
    </source>
</evidence>
<dbReference type="Pfam" id="PF00248">
    <property type="entry name" value="Aldo_ket_red"/>
    <property type="match status" value="1"/>
</dbReference>
<name>A0A7L6B432_9ACTN</name>
<gene>
    <name evidence="2" type="ORF">H1D33_25130</name>
</gene>
<evidence type="ECO:0000259" key="1">
    <source>
        <dbReference type="Pfam" id="PF00248"/>
    </source>
</evidence>
<accession>A0A7L6B432</accession>
<reference evidence="3" key="1">
    <citation type="submission" date="2020-07" db="EMBL/GenBank/DDBJ databases">
        <title>A new Micromonospora strain with potent antibiotic activity isolated from the microbiome of a mid-Atlantic deep-sea sponge.</title>
        <authorList>
            <person name="Back C.R."/>
            <person name="Stennett H.L."/>
            <person name="Williams S.E."/>
            <person name="Wang L."/>
            <person name="Ojeda Gomez J."/>
            <person name="Abdulle O.M."/>
            <person name="Duffy T."/>
            <person name="Hendry K.R."/>
            <person name="Powell D."/>
            <person name="Stach J.E."/>
            <person name="Essex-Lopresti A.E."/>
            <person name="Willis C.L."/>
            <person name="Curnow P."/>
            <person name="Race P.R."/>
        </authorList>
    </citation>
    <scope>NUCLEOTIDE SEQUENCE [LARGE SCALE GENOMIC DNA]</scope>
    <source>
        <strain evidence="3">28ISP2-46</strain>
    </source>
</reference>
<dbReference type="InterPro" id="IPR023210">
    <property type="entry name" value="NADP_OxRdtase_dom"/>
</dbReference>
<dbReference type="KEGG" id="mfeu:H1D33_25130"/>
<proteinExistence type="predicted"/>
<dbReference type="InterPro" id="IPR036812">
    <property type="entry name" value="NAD(P)_OxRdtase_dom_sf"/>
</dbReference>
<feature type="domain" description="NADP-dependent oxidoreductase" evidence="1">
    <location>
        <begin position="16"/>
        <end position="303"/>
    </location>
</feature>
<dbReference type="GO" id="GO:0005829">
    <property type="term" value="C:cytosol"/>
    <property type="evidence" value="ECO:0007669"/>
    <property type="project" value="TreeGrafter"/>
</dbReference>
<dbReference type="PANTHER" id="PTHR42686">
    <property type="entry name" value="GH17980P-RELATED"/>
    <property type="match status" value="1"/>
</dbReference>
<dbReference type="CDD" id="cd19162">
    <property type="entry name" value="AKR_FDH"/>
    <property type="match status" value="1"/>
</dbReference>
<dbReference type="GO" id="GO:0016491">
    <property type="term" value="F:oxidoreductase activity"/>
    <property type="evidence" value="ECO:0007669"/>
    <property type="project" value="InterPro"/>
</dbReference>
<sequence>MQTNRLGRSTVRVTAVGFGAAGIGNLYRGVTDDDARGAVDAAWGAGIRYFDTAPHYGLGLSERRLGAALAGRPRAEFSVSTKVGRILVPSPDTADRRDDAAGFDVPADHVRRWDFSADGVRRSLESSLDRLGLDRVDVALIHDPDDHWRQAVEQAYPALHELRAQGVVGAIGVGMNQWQMLERFVSDTDVDTVMLAGRYTLLDQSAARTLLPRCRERGVGVLAAGVFNSGVLATETPGRTYDYGPIPQPLYDRALRIAEVCRAHGVTLPQAAIAFVARHPAVATVVLGAKSPAQVRRNAACTGTPVPASLWTDLVAQGLVES</sequence>
<dbReference type="EMBL" id="CP059322">
    <property type="protein sequence ID" value="QLQ36535.1"/>
    <property type="molecule type" value="Genomic_DNA"/>
</dbReference>
<dbReference type="Gene3D" id="3.20.20.100">
    <property type="entry name" value="NADP-dependent oxidoreductase domain"/>
    <property type="match status" value="1"/>
</dbReference>
<dbReference type="SUPFAM" id="SSF51430">
    <property type="entry name" value="NAD(P)-linked oxidoreductase"/>
    <property type="match status" value="1"/>
</dbReference>
<dbReference type="AlphaFoldDB" id="A0A7L6B432"/>
<keyword evidence="3" id="KW-1185">Reference proteome</keyword>
<organism evidence="2 3">
    <name type="scientific">Micromonospora robiginosa</name>
    <dbReference type="NCBI Taxonomy" id="2749844"/>
    <lineage>
        <taxon>Bacteria</taxon>
        <taxon>Bacillati</taxon>
        <taxon>Actinomycetota</taxon>
        <taxon>Actinomycetes</taxon>
        <taxon>Micromonosporales</taxon>
        <taxon>Micromonosporaceae</taxon>
        <taxon>Micromonospora</taxon>
    </lineage>
</organism>
<dbReference type="PANTHER" id="PTHR42686:SF1">
    <property type="entry name" value="GH17980P-RELATED"/>
    <property type="match status" value="1"/>
</dbReference>
<dbReference type="InterPro" id="IPR044477">
    <property type="entry name" value="FDH-like"/>
</dbReference>
<evidence type="ECO:0000313" key="3">
    <source>
        <dbReference type="Proteomes" id="UP000510844"/>
    </source>
</evidence>
<dbReference type="Proteomes" id="UP000510844">
    <property type="component" value="Chromosome"/>
</dbReference>
<dbReference type="RefSeq" id="WP_181569050.1">
    <property type="nucleotide sequence ID" value="NZ_CP059322.2"/>
</dbReference>
<dbReference type="InterPro" id="IPR020471">
    <property type="entry name" value="AKR"/>
</dbReference>
<protein>
    <submittedName>
        <fullName evidence="2">Aldo/keto reductase</fullName>
    </submittedName>
</protein>